<sequence length="159" mass="16967">MAATGSDLAVSFFAGATLAMLPIELLLVWACRMHPIELRWLADRDQAFILSRILDFADAHQALAAASAAAWLLLQAIAVLLGVLHLCCSPGCCRARAKHGALEQDRAGGPYTLLPSSSSGPAETRPLTGFHTPPSHFQSPYTSPARTAPRMPPLLVVEQ</sequence>
<keyword evidence="4" id="KW-1185">Reference proteome</keyword>
<gene>
    <name evidence="3" type="ORF">D9Q98_001405</name>
</gene>
<dbReference type="OrthoDB" id="515097at2759"/>
<feature type="transmembrane region" description="Helical" evidence="2">
    <location>
        <begin position="62"/>
        <end position="86"/>
    </location>
</feature>
<feature type="region of interest" description="Disordered" evidence="1">
    <location>
        <begin position="108"/>
        <end position="159"/>
    </location>
</feature>
<keyword evidence="2" id="KW-0472">Membrane</keyword>
<reference evidence="3" key="2">
    <citation type="submission" date="2020-11" db="EMBL/GenBank/DDBJ databases">
        <authorList>
            <person name="Cecchin M."/>
            <person name="Marcolungo L."/>
            <person name="Rossato M."/>
            <person name="Girolomoni L."/>
            <person name="Cosentino E."/>
            <person name="Cuine S."/>
            <person name="Li-Beisson Y."/>
            <person name="Delledonne M."/>
            <person name="Ballottari M."/>
        </authorList>
    </citation>
    <scope>NUCLEOTIDE SEQUENCE</scope>
    <source>
        <strain evidence="3">211/11P</strain>
        <tissue evidence="3">Whole cell</tissue>
    </source>
</reference>
<evidence type="ECO:0000313" key="4">
    <source>
        <dbReference type="Proteomes" id="UP001055712"/>
    </source>
</evidence>
<name>A0A9D4U0H9_CHLVU</name>
<evidence type="ECO:0000256" key="1">
    <source>
        <dbReference type="SAM" id="MobiDB-lite"/>
    </source>
</evidence>
<evidence type="ECO:0000256" key="2">
    <source>
        <dbReference type="SAM" id="Phobius"/>
    </source>
</evidence>
<comment type="caution">
    <text evidence="3">The sequence shown here is derived from an EMBL/GenBank/DDBJ whole genome shotgun (WGS) entry which is preliminary data.</text>
</comment>
<reference evidence="3" key="1">
    <citation type="journal article" date="2019" name="Plant J.">
        <title>Chlorella vulgaris genome assembly and annotation reveals the molecular basis for metabolic acclimation to high light conditions.</title>
        <authorList>
            <person name="Cecchin M."/>
            <person name="Marcolungo L."/>
            <person name="Rossato M."/>
            <person name="Girolomoni L."/>
            <person name="Cosentino E."/>
            <person name="Cuine S."/>
            <person name="Li-Beisson Y."/>
            <person name="Delledonne M."/>
            <person name="Ballottari M."/>
        </authorList>
    </citation>
    <scope>NUCLEOTIDE SEQUENCE</scope>
    <source>
        <strain evidence="3">211/11P</strain>
    </source>
</reference>
<dbReference type="Proteomes" id="UP001055712">
    <property type="component" value="Unassembled WGS sequence"/>
</dbReference>
<evidence type="ECO:0000313" key="3">
    <source>
        <dbReference type="EMBL" id="KAI3438993.1"/>
    </source>
</evidence>
<organism evidence="3 4">
    <name type="scientific">Chlorella vulgaris</name>
    <name type="common">Green alga</name>
    <dbReference type="NCBI Taxonomy" id="3077"/>
    <lineage>
        <taxon>Eukaryota</taxon>
        <taxon>Viridiplantae</taxon>
        <taxon>Chlorophyta</taxon>
        <taxon>core chlorophytes</taxon>
        <taxon>Trebouxiophyceae</taxon>
        <taxon>Chlorellales</taxon>
        <taxon>Chlorellaceae</taxon>
        <taxon>Chlorella clade</taxon>
        <taxon>Chlorella</taxon>
    </lineage>
</organism>
<dbReference type="EMBL" id="SIDB01000001">
    <property type="protein sequence ID" value="KAI3438993.1"/>
    <property type="molecule type" value="Genomic_DNA"/>
</dbReference>
<dbReference type="AlphaFoldDB" id="A0A9D4U0H9"/>
<proteinExistence type="predicted"/>
<feature type="transmembrane region" description="Helical" evidence="2">
    <location>
        <begin position="12"/>
        <end position="31"/>
    </location>
</feature>
<accession>A0A9D4U0H9</accession>
<keyword evidence="2" id="KW-1133">Transmembrane helix</keyword>
<protein>
    <submittedName>
        <fullName evidence="3">Uncharacterized protein</fullName>
    </submittedName>
</protein>
<keyword evidence="2" id="KW-0812">Transmembrane</keyword>
<feature type="compositionally biased region" description="Polar residues" evidence="1">
    <location>
        <begin position="135"/>
        <end position="145"/>
    </location>
</feature>